<evidence type="ECO:0000256" key="9">
    <source>
        <dbReference type="SAM" id="Coils"/>
    </source>
</evidence>
<organism evidence="12 13">
    <name type="scientific">Cavenderia fasciculata</name>
    <name type="common">Slime mold</name>
    <name type="synonym">Dictyostelium fasciculatum</name>
    <dbReference type="NCBI Taxonomy" id="261658"/>
    <lineage>
        <taxon>Eukaryota</taxon>
        <taxon>Amoebozoa</taxon>
        <taxon>Evosea</taxon>
        <taxon>Eumycetozoa</taxon>
        <taxon>Dictyostelia</taxon>
        <taxon>Acytosteliales</taxon>
        <taxon>Cavenderiaceae</taxon>
        <taxon>Cavenderia</taxon>
    </lineage>
</organism>
<evidence type="ECO:0000256" key="1">
    <source>
        <dbReference type="ARBA" id="ARBA00007094"/>
    </source>
</evidence>
<feature type="compositionally biased region" description="Low complexity" evidence="10">
    <location>
        <begin position="289"/>
        <end position="298"/>
    </location>
</feature>
<dbReference type="GO" id="GO:0006298">
    <property type="term" value="P:mismatch repair"/>
    <property type="evidence" value="ECO:0007669"/>
    <property type="project" value="InterPro"/>
</dbReference>
<feature type="compositionally biased region" description="Basic and acidic residues" evidence="10">
    <location>
        <begin position="36"/>
        <end position="46"/>
    </location>
</feature>
<dbReference type="Pfam" id="PF01624">
    <property type="entry name" value="MutS_I"/>
    <property type="match status" value="1"/>
</dbReference>
<dbReference type="SUPFAM" id="SSF55271">
    <property type="entry name" value="DNA repair protein MutS, domain I"/>
    <property type="match status" value="1"/>
</dbReference>
<dbReference type="InterPro" id="IPR007860">
    <property type="entry name" value="DNA_mmatch_repair_MutS_con_dom"/>
</dbReference>
<feature type="region of interest" description="Disordered" evidence="10">
    <location>
        <begin position="261"/>
        <end position="298"/>
    </location>
</feature>
<dbReference type="InterPro" id="IPR036187">
    <property type="entry name" value="DNA_mismatch_repair_MutS_sf"/>
</dbReference>
<evidence type="ECO:0000256" key="8">
    <source>
        <dbReference type="RuleBase" id="RU003756"/>
    </source>
</evidence>
<evidence type="ECO:0000256" key="3">
    <source>
        <dbReference type="ARBA" id="ARBA00022763"/>
    </source>
</evidence>
<evidence type="ECO:0000256" key="2">
    <source>
        <dbReference type="ARBA" id="ARBA00022741"/>
    </source>
</evidence>
<dbReference type="GO" id="GO:0140664">
    <property type="term" value="F:ATP-dependent DNA damage sensor activity"/>
    <property type="evidence" value="ECO:0007669"/>
    <property type="project" value="InterPro"/>
</dbReference>
<evidence type="ECO:0000256" key="7">
    <source>
        <dbReference type="PIRNR" id="PIRNR037677"/>
    </source>
</evidence>
<dbReference type="SUPFAM" id="SSF48334">
    <property type="entry name" value="DNA repair protein MutS, domain III"/>
    <property type="match status" value="1"/>
</dbReference>
<dbReference type="GO" id="GO:0005524">
    <property type="term" value="F:ATP binding"/>
    <property type="evidence" value="ECO:0007669"/>
    <property type="project" value="UniProtKB-UniRule"/>
</dbReference>
<feature type="coiled-coil region" evidence="9">
    <location>
        <begin position="805"/>
        <end position="832"/>
    </location>
</feature>
<feature type="domain" description="DNA mismatch repair proteins mutS family" evidence="11">
    <location>
        <begin position="1065"/>
        <end position="1081"/>
    </location>
</feature>
<evidence type="ECO:0000256" key="5">
    <source>
        <dbReference type="ARBA" id="ARBA00023125"/>
    </source>
</evidence>
<evidence type="ECO:0000313" key="12">
    <source>
        <dbReference type="EMBL" id="EGG20765.1"/>
    </source>
</evidence>
<dbReference type="InterPro" id="IPR007695">
    <property type="entry name" value="DNA_mismatch_repair_MutS-lik_N"/>
</dbReference>
<comment type="function">
    <text evidence="7 8">Component of the post-replicative DNA mismatch repair system (MMR).</text>
</comment>
<dbReference type="GeneID" id="14873932"/>
<dbReference type="InterPro" id="IPR007696">
    <property type="entry name" value="DNA_mismatch_repair_MutS_core"/>
</dbReference>
<dbReference type="Pfam" id="PF05192">
    <property type="entry name" value="MutS_III"/>
    <property type="match status" value="1"/>
</dbReference>
<feature type="compositionally biased region" description="Low complexity" evidence="10">
    <location>
        <begin position="183"/>
        <end position="196"/>
    </location>
</feature>
<feature type="compositionally biased region" description="Low complexity" evidence="10">
    <location>
        <begin position="1"/>
        <end position="33"/>
    </location>
</feature>
<evidence type="ECO:0000259" key="11">
    <source>
        <dbReference type="PROSITE" id="PS00486"/>
    </source>
</evidence>
<evidence type="ECO:0000256" key="10">
    <source>
        <dbReference type="SAM" id="MobiDB-lite"/>
    </source>
</evidence>
<dbReference type="InterPro" id="IPR045076">
    <property type="entry name" value="MutS"/>
</dbReference>
<accession>F4PSX6</accession>
<dbReference type="InterPro" id="IPR027417">
    <property type="entry name" value="P-loop_NTPase"/>
</dbReference>
<dbReference type="InterPro" id="IPR000432">
    <property type="entry name" value="DNA_mismatch_repair_MutS_C"/>
</dbReference>
<dbReference type="FunFam" id="3.40.1170.10:FF:000004">
    <property type="entry name" value="DNA mismatch repair protein"/>
    <property type="match status" value="1"/>
</dbReference>
<dbReference type="STRING" id="1054147.F4PSX6"/>
<dbReference type="FunFam" id="1.10.1420.10:FF:000004">
    <property type="entry name" value="DNA mismatch repair protein Msh3"/>
    <property type="match status" value="1"/>
</dbReference>
<dbReference type="Pfam" id="PF00488">
    <property type="entry name" value="MutS_V"/>
    <property type="match status" value="1"/>
</dbReference>
<feature type="compositionally biased region" description="Acidic residues" evidence="10">
    <location>
        <begin position="267"/>
        <end position="281"/>
    </location>
</feature>
<keyword evidence="6 7" id="KW-0234">DNA repair</keyword>
<feature type="compositionally biased region" description="Polar residues" evidence="10">
    <location>
        <begin position="53"/>
        <end position="66"/>
    </location>
</feature>
<keyword evidence="13" id="KW-1185">Reference proteome</keyword>
<dbReference type="SUPFAM" id="SSF52540">
    <property type="entry name" value="P-loop containing nucleoside triphosphate hydrolases"/>
    <property type="match status" value="1"/>
</dbReference>
<dbReference type="OMA" id="WIAVMYN"/>
<feature type="region of interest" description="Disordered" evidence="10">
    <location>
        <begin position="1"/>
        <end position="196"/>
    </location>
</feature>
<dbReference type="GO" id="GO:0032301">
    <property type="term" value="C:MutSalpha complex"/>
    <property type="evidence" value="ECO:0007669"/>
    <property type="project" value="TreeGrafter"/>
</dbReference>
<evidence type="ECO:0000256" key="4">
    <source>
        <dbReference type="ARBA" id="ARBA00022840"/>
    </source>
</evidence>
<gene>
    <name evidence="12" type="primary">msh3</name>
    <name evidence="12" type="ORF">DFA_00628</name>
</gene>
<dbReference type="Gene3D" id="1.10.1420.10">
    <property type="match status" value="2"/>
</dbReference>
<dbReference type="KEGG" id="dfa:DFA_00628"/>
<sequence>MSKRQTSSSNLKQSSLTSFFTPTTSTTSTTTTTNNKKKDEMDEDKAPVVVAKKSSSPRTKKQSPNVNIEEEEEEEEEEVKPKRKSSSKATKKQDTPATTTTSTSGRRIVSTNVNIGSMLDSDSEDEVFLKKRKKRPDSDDDYNPDGKDDEDESLSEDDGFIVHQEEDSDVDIGNKQDDDDDIMTSFDTTSTTTTTTTTTNVIKIQPPITMSFGEGQRIIISERVSLPAGTPTFTRDEAAKKKLLKGLDTMEKIRLDARAAAQKELEGAPEGDDEGGDEEEEEKTKKKPAAAGKGKSSTSKAAAKVKYTPLEQQYVDIKKQYPDTVLMVECGYKYKFFGNDAEVANKVLNIYSYVVKNFLNASIPTVRLYHHLRRLVQAGYKVGVVEQIETAALKAVSDSKGGPFERKLTRLYTTSTFIDDQVDESNNTLDFSNISPNYLVAFYEDTQIKKIDSPTTRISFVAISVSTGEIIYDSFDDDLLRSHLETRLTHLKPTEILLPPEYKQKQDDGTDHFIYSKFTRLTSKTIKQYCKTNNVRVQLMKESLYDKDLSVSNITDLYDQFENNQETQTALSAALTLDSSQIVCLSVLTTYLKDFNQFNSILKVASNFKAFKISNHLILPRSTIDNLEILQNEDTKSEKGSLYWVMNRTQTIAGKRLFLNWICKPLIDLELIKLRQESVKELLNCIVERVKSIELIGSFLKSSIPDLQRNLSKVFYKSQCKPKDFLSTMKSFQRLSTLLSDVSRLGEFKSKVLKELFGINDEWAGERVEKFRVKVDTTLKAISHDEATSNCKENIWTDETRYPKLVETKAHIKEIQDKLDQYLKKVRKEVGKPTLEYLHQPRLHLEYLIELPVAFKQVPKDWLKINATQKLSRYHTPYIIENVKLLAQHRERLTLLANEAWLDFLGKVGNDYTLYSSMITKLALLDCLMSLAKLGMSAGYVLPELSSEPGINVVEGRHPIVEMTLGQKGGSYVPNSIKLSSAEERAMIITGPNMGGKSSFIRQTSLIVIMAQMGSYVPAESCTMGVFDAIYTRMGARDNIEHGSSTFFVELQETSQILAEATPRTLVILDELGRGTSTHDGVAIAYSSLLYIVEQLKCFCLFVTHYPLLSQIENMYPQNVSNYHMSFLEEQQNNPDNGQYQQQPKVIFLYKVVRGAAKNSYGINVATLANLPQPVIQSATLKSNELKQSITKKIFNNDSNNQFKQIIQQIKELSVNDSKIDQNQRFEKLLSLQKTIN</sequence>
<keyword evidence="5 7" id="KW-0238">DNA-binding</keyword>
<dbReference type="EMBL" id="GL883010">
    <property type="protein sequence ID" value="EGG20765.1"/>
    <property type="molecule type" value="Genomic_DNA"/>
</dbReference>
<dbReference type="SMART" id="SM00534">
    <property type="entry name" value="MUTSac"/>
    <property type="match status" value="1"/>
</dbReference>
<reference evidence="13" key="1">
    <citation type="journal article" date="2011" name="Genome Res.">
        <title>Phylogeny-wide analysis of social amoeba genomes highlights ancient origins for complex intercellular communication.</title>
        <authorList>
            <person name="Heidel A.J."/>
            <person name="Lawal H.M."/>
            <person name="Felder M."/>
            <person name="Schilde C."/>
            <person name="Helps N.R."/>
            <person name="Tunggal B."/>
            <person name="Rivero F."/>
            <person name="John U."/>
            <person name="Schleicher M."/>
            <person name="Eichinger L."/>
            <person name="Platzer M."/>
            <person name="Noegel A.A."/>
            <person name="Schaap P."/>
            <person name="Gloeckner G."/>
        </authorList>
    </citation>
    <scope>NUCLEOTIDE SEQUENCE [LARGE SCALE GENOMIC DNA]</scope>
    <source>
        <strain evidence="13">SH3</strain>
    </source>
</reference>
<dbReference type="PROSITE" id="PS00486">
    <property type="entry name" value="DNA_MISMATCH_REPAIR_2"/>
    <property type="match status" value="1"/>
</dbReference>
<keyword evidence="4 7" id="KW-0067">ATP-binding</keyword>
<dbReference type="PANTHER" id="PTHR11361">
    <property type="entry name" value="DNA MISMATCH REPAIR PROTEIN MUTS FAMILY MEMBER"/>
    <property type="match status" value="1"/>
</dbReference>
<dbReference type="Pfam" id="PF05190">
    <property type="entry name" value="MutS_IV"/>
    <property type="match status" value="1"/>
</dbReference>
<dbReference type="OrthoDB" id="10252754at2759"/>
<keyword evidence="9" id="KW-0175">Coiled coil</keyword>
<dbReference type="Proteomes" id="UP000007797">
    <property type="component" value="Unassembled WGS sequence"/>
</dbReference>
<protein>
    <recommendedName>
        <fullName evidence="7">DNA mismatch repair protein</fullName>
    </recommendedName>
</protein>
<dbReference type="SUPFAM" id="SSF53150">
    <property type="entry name" value="DNA repair protein MutS, domain II"/>
    <property type="match status" value="1"/>
</dbReference>
<dbReference type="Pfam" id="PF05188">
    <property type="entry name" value="MutS_II"/>
    <property type="match status" value="1"/>
</dbReference>
<name>F4PSX6_CACFS</name>
<feature type="compositionally biased region" description="Acidic residues" evidence="10">
    <location>
        <begin position="68"/>
        <end position="78"/>
    </location>
</feature>
<feature type="compositionally biased region" description="Basic residues" evidence="10">
    <location>
        <begin position="81"/>
        <end position="90"/>
    </location>
</feature>
<proteinExistence type="inferred from homology"/>
<keyword evidence="2 7" id="KW-0547">Nucleotide-binding</keyword>
<dbReference type="InterPro" id="IPR007861">
    <property type="entry name" value="DNA_mismatch_repair_MutS_clamp"/>
</dbReference>
<dbReference type="PIRSF" id="PIRSF037677">
    <property type="entry name" value="DNA_mis_repair_Msh6"/>
    <property type="match status" value="1"/>
</dbReference>
<dbReference type="Gene3D" id="3.30.420.110">
    <property type="entry name" value="MutS, connector domain"/>
    <property type="match status" value="1"/>
</dbReference>
<dbReference type="AlphaFoldDB" id="F4PSX6"/>
<dbReference type="NCBIfam" id="NF003810">
    <property type="entry name" value="PRK05399.1"/>
    <property type="match status" value="1"/>
</dbReference>
<evidence type="ECO:0000256" key="6">
    <source>
        <dbReference type="ARBA" id="ARBA00023204"/>
    </source>
</evidence>
<dbReference type="PANTHER" id="PTHR11361:SF153">
    <property type="entry name" value="DNA MISMATCH REPAIR PROTEIN MSH3"/>
    <property type="match status" value="1"/>
</dbReference>
<dbReference type="Gene3D" id="3.40.1170.10">
    <property type="entry name" value="DNA repair protein MutS, domain I"/>
    <property type="match status" value="1"/>
</dbReference>
<dbReference type="InterPro" id="IPR036678">
    <property type="entry name" value="MutS_con_dom_sf"/>
</dbReference>
<dbReference type="InterPro" id="IPR016151">
    <property type="entry name" value="DNA_mismatch_repair_MutS_N"/>
</dbReference>
<feature type="compositionally biased region" description="Acidic residues" evidence="10">
    <location>
        <begin position="138"/>
        <end position="159"/>
    </location>
</feature>
<dbReference type="GO" id="GO:0030983">
    <property type="term" value="F:mismatched DNA binding"/>
    <property type="evidence" value="ECO:0007669"/>
    <property type="project" value="UniProtKB-UniRule"/>
</dbReference>
<evidence type="ECO:0000313" key="13">
    <source>
        <dbReference type="Proteomes" id="UP000007797"/>
    </source>
</evidence>
<keyword evidence="3 7" id="KW-0227">DNA damage</keyword>
<dbReference type="SMART" id="SM00533">
    <property type="entry name" value="MUTSd"/>
    <property type="match status" value="1"/>
</dbReference>
<dbReference type="Gene3D" id="3.40.50.300">
    <property type="entry name" value="P-loop containing nucleotide triphosphate hydrolases"/>
    <property type="match status" value="1"/>
</dbReference>
<dbReference type="RefSeq" id="XP_004358615.1">
    <property type="nucleotide sequence ID" value="XM_004358558.1"/>
</dbReference>
<dbReference type="InterPro" id="IPR017261">
    <property type="entry name" value="DNA_mismatch_repair_MutS/MSH"/>
</dbReference>
<comment type="similarity">
    <text evidence="1">Belongs to the DNA mismatch repair MutS family. MSH3 subfamily.</text>
</comment>